<keyword evidence="7" id="KW-0472">Membrane</keyword>
<evidence type="ECO:0000256" key="1">
    <source>
        <dbReference type="ARBA" id="ARBA00004613"/>
    </source>
</evidence>
<dbReference type="RefSeq" id="XP_007533667.2">
    <property type="nucleotide sequence ID" value="XM_007533605.3"/>
</dbReference>
<evidence type="ECO:0000313" key="10">
    <source>
        <dbReference type="RefSeq" id="XP_007533667.2"/>
    </source>
</evidence>
<dbReference type="CTD" id="820"/>
<dbReference type="Gene3D" id="3.10.450.10">
    <property type="match status" value="1"/>
</dbReference>
<dbReference type="InterPro" id="IPR001894">
    <property type="entry name" value="Cathelicidin-like"/>
</dbReference>
<gene>
    <name evidence="10" type="primary">CAMP</name>
</gene>
<evidence type="ECO:0000256" key="4">
    <source>
        <dbReference type="ARBA" id="ARBA00022529"/>
    </source>
</evidence>
<feature type="transmembrane region" description="Helical" evidence="7">
    <location>
        <begin position="20"/>
        <end position="39"/>
    </location>
</feature>
<evidence type="ECO:0000256" key="3">
    <source>
        <dbReference type="ARBA" id="ARBA00022525"/>
    </source>
</evidence>
<dbReference type="GeneID" id="103122990"/>
<dbReference type="PANTHER" id="PTHR10206">
    <property type="entry name" value="CATHELICIDIN"/>
    <property type="match status" value="1"/>
</dbReference>
<evidence type="ECO:0000256" key="6">
    <source>
        <dbReference type="ARBA" id="ARBA00023157"/>
    </source>
</evidence>
<proteinExistence type="inferred from homology"/>
<comment type="subcellular location">
    <subcellularLocation>
        <location evidence="1">Secreted</location>
    </subcellularLocation>
</comment>
<dbReference type="GO" id="GO:0001530">
    <property type="term" value="F:lipopolysaccharide binding"/>
    <property type="evidence" value="ECO:0007669"/>
    <property type="project" value="TreeGrafter"/>
</dbReference>
<sequence>MGQGQADLAAMEVQRESTSLAWWLPLLLLPGLVIPPAAAQTPSYREAALRAVDDLNRQSSDANLYRLLELSEEPMGSGDPSSPKPINFLAKETVCPKTTRQFPEQCDFKENGVVKQCVGTVTLDQVRGSFDVNCVETQNVRLFGRLRDLIKKGTQKIGRKLRKVGQQIKDFIRNLRPREEDS</sequence>
<dbReference type="GO" id="GO:0050829">
    <property type="term" value="P:defense response to Gram-negative bacterium"/>
    <property type="evidence" value="ECO:0007669"/>
    <property type="project" value="TreeGrafter"/>
</dbReference>
<dbReference type="SUPFAM" id="SSF54403">
    <property type="entry name" value="Cystatin/monellin"/>
    <property type="match status" value="1"/>
</dbReference>
<comment type="similarity">
    <text evidence="2">Belongs to the cathelicidin family.</text>
</comment>
<organism evidence="9 10">
    <name type="scientific">Erinaceus europaeus</name>
    <name type="common">Western European hedgehog</name>
    <dbReference type="NCBI Taxonomy" id="9365"/>
    <lineage>
        <taxon>Eukaryota</taxon>
        <taxon>Metazoa</taxon>
        <taxon>Chordata</taxon>
        <taxon>Craniata</taxon>
        <taxon>Vertebrata</taxon>
        <taxon>Euteleostomi</taxon>
        <taxon>Mammalia</taxon>
        <taxon>Eutheria</taxon>
        <taxon>Laurasiatheria</taxon>
        <taxon>Eulipotyphla</taxon>
        <taxon>Erinaceidae</taxon>
        <taxon>Erinaceinae</taxon>
        <taxon>Erinaceus</taxon>
    </lineage>
</organism>
<evidence type="ECO:0000256" key="5">
    <source>
        <dbReference type="ARBA" id="ARBA00023022"/>
    </source>
</evidence>
<dbReference type="FunFam" id="3.10.450.10:FF:000003">
    <property type="entry name" value="Cathelicidin antimicrobial peptide"/>
    <property type="match status" value="1"/>
</dbReference>
<dbReference type="GO" id="GO:0005615">
    <property type="term" value="C:extracellular space"/>
    <property type="evidence" value="ECO:0007669"/>
    <property type="project" value="TreeGrafter"/>
</dbReference>
<keyword evidence="7" id="KW-1133">Transmembrane helix</keyword>
<dbReference type="GO" id="GO:0061844">
    <property type="term" value="P:antimicrobial humoral immune response mediated by antimicrobial peptide"/>
    <property type="evidence" value="ECO:0007669"/>
    <property type="project" value="TreeGrafter"/>
</dbReference>
<dbReference type="PANTHER" id="PTHR10206:SF2">
    <property type="entry name" value="CATHELICIDIN ANTIMICROBIAL PEPTIDE"/>
    <property type="match status" value="1"/>
</dbReference>
<dbReference type="InParanoid" id="A0A1S3AEB2"/>
<dbReference type="STRING" id="9365.ENSEEUP00000002701"/>
<keyword evidence="9" id="KW-1185">Reference proteome</keyword>
<dbReference type="OrthoDB" id="9930485at2759"/>
<keyword evidence="4" id="KW-0929">Antimicrobial</keyword>
<dbReference type="Pfam" id="PF00666">
    <property type="entry name" value="Cathelicidins"/>
    <property type="match status" value="1"/>
</dbReference>
<keyword evidence="5" id="KW-0044">Antibiotic</keyword>
<name>A0A1S3AEB2_ERIEU</name>
<accession>A0A1S3AEB2</accession>
<dbReference type="Proteomes" id="UP001652624">
    <property type="component" value="Chromosome 12"/>
</dbReference>
<evidence type="ECO:0000256" key="2">
    <source>
        <dbReference type="ARBA" id="ARBA00005320"/>
    </source>
</evidence>
<dbReference type="GO" id="GO:0045087">
    <property type="term" value="P:innate immune response"/>
    <property type="evidence" value="ECO:0007669"/>
    <property type="project" value="TreeGrafter"/>
</dbReference>
<evidence type="ECO:0000313" key="9">
    <source>
        <dbReference type="Proteomes" id="UP001652624"/>
    </source>
</evidence>
<keyword evidence="6" id="KW-1015">Disulfide bond</keyword>
<evidence type="ECO:0000256" key="7">
    <source>
        <dbReference type="SAM" id="Phobius"/>
    </source>
</evidence>
<keyword evidence="7" id="KW-0812">Transmembrane</keyword>
<keyword evidence="3" id="KW-0964">Secreted</keyword>
<reference evidence="10" key="1">
    <citation type="submission" date="2025-08" db="UniProtKB">
        <authorList>
            <consortium name="RefSeq"/>
        </authorList>
    </citation>
    <scope>IDENTIFICATION</scope>
</reference>
<evidence type="ECO:0000259" key="8">
    <source>
        <dbReference type="Pfam" id="PF12153"/>
    </source>
</evidence>
<dbReference type="InterPro" id="IPR022746">
    <property type="entry name" value="Cathlecidin_C"/>
</dbReference>
<dbReference type="GO" id="GO:0050830">
    <property type="term" value="P:defense response to Gram-positive bacterium"/>
    <property type="evidence" value="ECO:0007669"/>
    <property type="project" value="TreeGrafter"/>
</dbReference>
<dbReference type="AlphaFoldDB" id="A0A1S3AEB2"/>
<dbReference type="Pfam" id="PF12153">
    <property type="entry name" value="CAP18_C"/>
    <property type="match status" value="1"/>
</dbReference>
<feature type="domain" description="Cathelicidin antimicrobial peptide C-terminal" evidence="8">
    <location>
        <begin position="147"/>
        <end position="174"/>
    </location>
</feature>
<protein>
    <submittedName>
        <fullName evidence="10">Cathelicidin antimicrobial peptide</fullName>
    </submittedName>
</protein>
<dbReference type="eggNOG" id="ENOG502SAES">
    <property type="taxonomic scope" value="Eukaryota"/>
</dbReference>
<dbReference type="InterPro" id="IPR046350">
    <property type="entry name" value="Cystatin_sf"/>
</dbReference>
<dbReference type="FunCoup" id="A0A1S3AEB2">
    <property type="interactions" value="156"/>
</dbReference>